<dbReference type="Proteomes" id="UP000828941">
    <property type="component" value="Chromosome 12"/>
</dbReference>
<evidence type="ECO:0000313" key="2">
    <source>
        <dbReference type="Proteomes" id="UP000828941"/>
    </source>
</evidence>
<name>A0ACB9LBB5_BAUVA</name>
<reference evidence="1 2" key="1">
    <citation type="journal article" date="2022" name="DNA Res.">
        <title>Chromosomal-level genome assembly of the orchid tree Bauhinia variegata (Leguminosae; Cercidoideae) supports the allotetraploid origin hypothesis of Bauhinia.</title>
        <authorList>
            <person name="Zhong Y."/>
            <person name="Chen Y."/>
            <person name="Zheng D."/>
            <person name="Pang J."/>
            <person name="Liu Y."/>
            <person name="Luo S."/>
            <person name="Meng S."/>
            <person name="Qian L."/>
            <person name="Wei D."/>
            <person name="Dai S."/>
            <person name="Zhou R."/>
        </authorList>
    </citation>
    <scope>NUCLEOTIDE SEQUENCE [LARGE SCALE GENOMIC DNA]</scope>
    <source>
        <strain evidence="1">BV-YZ2020</strain>
    </source>
</reference>
<dbReference type="EMBL" id="CM039437">
    <property type="protein sequence ID" value="KAI4306773.1"/>
    <property type="molecule type" value="Genomic_DNA"/>
</dbReference>
<accession>A0ACB9LBB5</accession>
<sequence>MAKSVDDSEFWLPSQFLASEDMNEDKENNENDVNADLDAAFSFPSEFPYEFDSFGVSSALSSPVESVAGSTEAESSDEEFFFTGLTRRLSRASLNDTRKLTVPNSTRDKAEGQKTWGVARSPQSTPSGTGSWSGRSAVSGDGSPNGHSQIPSPPTTPFSAKNNAWDVIYAAAGEVARLKIYGEVSKYDFPNRELLGPRRAATLVTAAKTHSSVLYSNQSLNQPSQIQHQQLRPEQVQKQQCASDWRRQAKASWLAQQQQQIQSRGRGLGHESVECVRPSSLPQSVWPSLQSQPQNQQRQRLGSGARGALHGGSTTKRGCAGTGVFLPRQYGNPPEPRKKTRCAPVLLPAKVIHALNLNIEDLNAAHFGFPGGFATDYDALLARRNALLMQQRLSVRPDEAVNHEVYLPQEWTY</sequence>
<evidence type="ECO:0000313" key="1">
    <source>
        <dbReference type="EMBL" id="KAI4306773.1"/>
    </source>
</evidence>
<keyword evidence="2" id="KW-1185">Reference proteome</keyword>
<organism evidence="1 2">
    <name type="scientific">Bauhinia variegata</name>
    <name type="common">Purple orchid tree</name>
    <name type="synonym">Phanera variegata</name>
    <dbReference type="NCBI Taxonomy" id="167791"/>
    <lineage>
        <taxon>Eukaryota</taxon>
        <taxon>Viridiplantae</taxon>
        <taxon>Streptophyta</taxon>
        <taxon>Embryophyta</taxon>
        <taxon>Tracheophyta</taxon>
        <taxon>Spermatophyta</taxon>
        <taxon>Magnoliopsida</taxon>
        <taxon>eudicotyledons</taxon>
        <taxon>Gunneridae</taxon>
        <taxon>Pentapetalae</taxon>
        <taxon>rosids</taxon>
        <taxon>fabids</taxon>
        <taxon>Fabales</taxon>
        <taxon>Fabaceae</taxon>
        <taxon>Cercidoideae</taxon>
        <taxon>Cercideae</taxon>
        <taxon>Bauhiniinae</taxon>
        <taxon>Bauhinia</taxon>
    </lineage>
</organism>
<protein>
    <submittedName>
        <fullName evidence="1">Uncharacterized protein</fullName>
    </submittedName>
</protein>
<comment type="caution">
    <text evidence="1">The sequence shown here is derived from an EMBL/GenBank/DDBJ whole genome shotgun (WGS) entry which is preliminary data.</text>
</comment>
<gene>
    <name evidence="1" type="ORF">L6164_030021</name>
</gene>
<proteinExistence type="predicted"/>